<evidence type="ECO:0000256" key="10">
    <source>
        <dbReference type="SAM" id="Phobius"/>
    </source>
</evidence>
<organism evidence="11 12">
    <name type="scientific">Chilo suppressalis</name>
    <name type="common">Asiatic rice borer moth</name>
    <dbReference type="NCBI Taxonomy" id="168631"/>
    <lineage>
        <taxon>Eukaryota</taxon>
        <taxon>Metazoa</taxon>
        <taxon>Ecdysozoa</taxon>
        <taxon>Arthropoda</taxon>
        <taxon>Hexapoda</taxon>
        <taxon>Insecta</taxon>
        <taxon>Pterygota</taxon>
        <taxon>Neoptera</taxon>
        <taxon>Endopterygota</taxon>
        <taxon>Lepidoptera</taxon>
        <taxon>Glossata</taxon>
        <taxon>Ditrysia</taxon>
        <taxon>Pyraloidea</taxon>
        <taxon>Crambidae</taxon>
        <taxon>Crambinae</taxon>
        <taxon>Chilo</taxon>
    </lineage>
</organism>
<comment type="similarity">
    <text evidence="3">Belongs to the TRAP-gamma family.</text>
</comment>
<protein>
    <recommendedName>
        <fullName evidence="4">Translocon-associated protein subunit gamma</fullName>
    </recommendedName>
    <alternativeName>
        <fullName evidence="9">Signal sequence receptor subunit gamma</fullName>
    </alternativeName>
</protein>
<evidence type="ECO:0000256" key="3">
    <source>
        <dbReference type="ARBA" id="ARBA00007990"/>
    </source>
</evidence>
<feature type="transmembrane region" description="Helical" evidence="10">
    <location>
        <begin position="233"/>
        <end position="252"/>
    </location>
</feature>
<dbReference type="PANTHER" id="PTHR13399">
    <property type="entry name" value="TRANSLOCON-ASSOCIATED PROTEIN TRAP , GAMMA SUBUNIT"/>
    <property type="match status" value="1"/>
</dbReference>
<dbReference type="InterPro" id="IPR009779">
    <property type="entry name" value="SSR3"/>
</dbReference>
<evidence type="ECO:0000313" key="11">
    <source>
        <dbReference type="EMBL" id="CAH0398312.1"/>
    </source>
</evidence>
<dbReference type="EMBL" id="OU963904">
    <property type="protein sequence ID" value="CAH0398312.1"/>
    <property type="molecule type" value="Genomic_DNA"/>
</dbReference>
<feature type="transmembrane region" description="Helical" evidence="10">
    <location>
        <begin position="127"/>
        <end position="145"/>
    </location>
</feature>
<proteinExistence type="inferred from homology"/>
<keyword evidence="5 10" id="KW-0812">Transmembrane</keyword>
<feature type="transmembrane region" description="Helical" evidence="10">
    <location>
        <begin position="157"/>
        <end position="174"/>
    </location>
</feature>
<keyword evidence="6" id="KW-0256">Endoplasmic reticulum</keyword>
<evidence type="ECO:0000256" key="8">
    <source>
        <dbReference type="ARBA" id="ARBA00023136"/>
    </source>
</evidence>
<dbReference type="PANTHER" id="PTHR13399:SF2">
    <property type="entry name" value="TRANSLOCON-ASSOCIATED PROTEIN SUBUNIT GAMMA"/>
    <property type="match status" value="1"/>
</dbReference>
<comment type="subcellular location">
    <subcellularLocation>
        <location evidence="2">Endoplasmic reticulum membrane</location>
        <topology evidence="2">Multi-pass membrane protein</topology>
    </subcellularLocation>
</comment>
<accession>A0ABN8AYF8</accession>
<keyword evidence="12" id="KW-1185">Reference proteome</keyword>
<evidence type="ECO:0000256" key="7">
    <source>
        <dbReference type="ARBA" id="ARBA00022989"/>
    </source>
</evidence>
<evidence type="ECO:0000256" key="2">
    <source>
        <dbReference type="ARBA" id="ARBA00004477"/>
    </source>
</evidence>
<keyword evidence="8 10" id="KW-0472">Membrane</keyword>
<dbReference type="Pfam" id="PF07074">
    <property type="entry name" value="TRAP-gamma"/>
    <property type="match status" value="1"/>
</dbReference>
<gene>
    <name evidence="11" type="ORF">CHILSU_LOCUS1429</name>
</gene>
<name>A0ABN8AYF8_CHISP</name>
<evidence type="ECO:0000313" key="12">
    <source>
        <dbReference type="Proteomes" id="UP001153292"/>
    </source>
</evidence>
<evidence type="ECO:0000256" key="9">
    <source>
        <dbReference type="ARBA" id="ARBA00030917"/>
    </source>
</evidence>
<evidence type="ECO:0000256" key="5">
    <source>
        <dbReference type="ARBA" id="ARBA00022692"/>
    </source>
</evidence>
<reference evidence="11" key="1">
    <citation type="submission" date="2021-12" db="EMBL/GenBank/DDBJ databases">
        <authorList>
            <person name="King R."/>
        </authorList>
    </citation>
    <scope>NUCLEOTIDE SEQUENCE</scope>
</reference>
<comment type="function">
    <text evidence="1">TRAP proteins are part of a complex whose function is to bind calcium to the ER membrane and thereby regulate the retention of ER resident proteins.</text>
</comment>
<evidence type="ECO:0000256" key="6">
    <source>
        <dbReference type="ARBA" id="ARBA00022824"/>
    </source>
</evidence>
<dbReference type="Proteomes" id="UP001153292">
    <property type="component" value="Chromosome 11"/>
</dbReference>
<feature type="transmembrane region" description="Helical" evidence="10">
    <location>
        <begin position="77"/>
        <end position="94"/>
    </location>
</feature>
<keyword evidence="7 10" id="KW-1133">Transmembrane helix</keyword>
<feature type="transmembrane region" description="Helical" evidence="10">
    <location>
        <begin position="258"/>
        <end position="275"/>
    </location>
</feature>
<evidence type="ECO:0000256" key="4">
    <source>
        <dbReference type="ARBA" id="ARBA00022231"/>
    </source>
</evidence>
<evidence type="ECO:0000256" key="1">
    <source>
        <dbReference type="ARBA" id="ARBA00002838"/>
    </source>
</evidence>
<sequence length="280" mass="31624">MDALYVKDPTCVSNIAAVVGRTGTEKKTWSASMVCINGNHGMATFLPNFDTLLTCHLTFRYSSASAVVFVDFRGRSFAFGLHCPVKVLYIYLLVSRKMSGKVNKAFTKEEELLLQDFSRNVSTKSSALFYGNAFIVSAIPIWLFWRVHALEVSSSLAWFALVTTASTWFLALAYRNTKFQLKHRVAVRREDAVAREMARKLADDKKMSRKEKDERILWKKNEVADYEATTYSIFYNNALFLTIVILSSFYLLRTFTPTVNYIVSLTSASGLLALLSTGTK</sequence>